<dbReference type="Proteomes" id="UP000512167">
    <property type="component" value="Chromosome"/>
</dbReference>
<accession>A0A7L6N5Y0</accession>
<dbReference type="Gene3D" id="3.60.110.10">
    <property type="entry name" value="Carbon-nitrogen hydrolase"/>
    <property type="match status" value="1"/>
</dbReference>
<dbReference type="KEGG" id="tbk:HF295_03535"/>
<dbReference type="EMBL" id="CP051151">
    <property type="protein sequence ID" value="QLY39979.1"/>
    <property type="molecule type" value="Genomic_DNA"/>
</dbReference>
<evidence type="ECO:0000313" key="2">
    <source>
        <dbReference type="EMBL" id="QLY39979.1"/>
    </source>
</evidence>
<evidence type="ECO:0000259" key="1">
    <source>
        <dbReference type="PROSITE" id="PS50263"/>
    </source>
</evidence>
<dbReference type="InterPro" id="IPR003010">
    <property type="entry name" value="C-N_Hydrolase"/>
</dbReference>
<dbReference type="AlphaFoldDB" id="A0A7L6N5Y0"/>
<keyword evidence="2" id="KW-0378">Hydrolase</keyword>
<feature type="domain" description="CN hydrolase" evidence="1">
    <location>
        <begin position="2"/>
        <end position="242"/>
    </location>
</feature>
<sequence length="242" mass="28198">MMKIGLIPARCINNDISFNLSQIIRFLEMASKENVDYIFFGESFLQGFDSLSWSYDIDKDIAVKRNSIIIRKIKHLSKKYGVGLGFGYFELAQASIYSSYLVVSPEGKELINYRRVSKGWKEYRKTDKRYKEGNSVKHFRIDSFDFTLALCGDLWDEETVSLFAKNQVFQTNIIWPVHVDFSLQAWSNEIKHYHKQALKFSRQVLLINNILEPHTHGGAFIFTESDYRSIAFDKEEILVTSM</sequence>
<gene>
    <name evidence="2" type="ORF">HF295_03535</name>
</gene>
<keyword evidence="3" id="KW-1185">Reference proteome</keyword>
<organism evidence="2 3">
    <name type="scientific">Hujiaoplasma nucleasis</name>
    <dbReference type="NCBI Taxonomy" id="2725268"/>
    <lineage>
        <taxon>Bacteria</taxon>
        <taxon>Bacillati</taxon>
        <taxon>Mycoplasmatota</taxon>
        <taxon>Mollicutes</taxon>
        <taxon>Candidatus Izemoplasmatales</taxon>
        <taxon>Hujiaoplasmataceae</taxon>
        <taxon>Hujiaoplasma</taxon>
    </lineage>
</organism>
<dbReference type="InterPro" id="IPR036526">
    <property type="entry name" value="C-N_Hydrolase_sf"/>
</dbReference>
<dbReference type="RefSeq" id="WP_312032472.1">
    <property type="nucleotide sequence ID" value="NZ_CP051151.1"/>
</dbReference>
<reference evidence="2 3" key="1">
    <citation type="submission" date="2020-04" db="EMBL/GenBank/DDBJ databases">
        <authorList>
            <person name="Zheng R.K."/>
            <person name="Sun C.M."/>
        </authorList>
    </citation>
    <scope>NUCLEOTIDE SEQUENCE [LARGE SCALE GENOMIC DNA]</scope>
    <source>
        <strain evidence="3">zrk29</strain>
    </source>
</reference>
<protein>
    <submittedName>
        <fullName evidence="2">Carbon-nitrogen hydrolase family protein</fullName>
    </submittedName>
</protein>
<dbReference type="GO" id="GO:0016787">
    <property type="term" value="F:hydrolase activity"/>
    <property type="evidence" value="ECO:0007669"/>
    <property type="project" value="UniProtKB-KW"/>
</dbReference>
<name>A0A7L6N5Y0_9MOLU</name>
<dbReference type="PROSITE" id="PS50263">
    <property type="entry name" value="CN_HYDROLASE"/>
    <property type="match status" value="1"/>
</dbReference>
<proteinExistence type="predicted"/>
<evidence type="ECO:0000313" key="3">
    <source>
        <dbReference type="Proteomes" id="UP000512167"/>
    </source>
</evidence>
<dbReference type="Pfam" id="PF00795">
    <property type="entry name" value="CN_hydrolase"/>
    <property type="match status" value="1"/>
</dbReference>
<dbReference type="SUPFAM" id="SSF56317">
    <property type="entry name" value="Carbon-nitrogen hydrolase"/>
    <property type="match status" value="1"/>
</dbReference>